<comment type="caution">
    <text evidence="1">The sequence shown here is derived from an EMBL/GenBank/DDBJ whole genome shotgun (WGS) entry which is preliminary data.</text>
</comment>
<sequence length="81" mass="9281">MVSCEQSGAFNQYVLVYEVVKGEYELTKKPEYQIEAHGAGKDVLYYMKWKNLSGNITLKMDMMKLKHFIPNWIIGGNTGSD</sequence>
<accession>A0A3A9AZ32</accession>
<evidence type="ECO:0000313" key="1">
    <source>
        <dbReference type="EMBL" id="RKI92781.1"/>
    </source>
</evidence>
<name>A0A3A9AZ32_9FIRM</name>
<dbReference type="OrthoDB" id="10011314at2"/>
<evidence type="ECO:0000313" key="2">
    <source>
        <dbReference type="Proteomes" id="UP000280696"/>
    </source>
</evidence>
<reference evidence="1 2" key="1">
    <citation type="submission" date="2018-09" db="EMBL/GenBank/DDBJ databases">
        <title>Murine metabolic-syndrome-specific gut microbial biobank.</title>
        <authorList>
            <person name="Liu C."/>
        </authorList>
    </citation>
    <scope>NUCLEOTIDE SEQUENCE [LARGE SCALE GENOMIC DNA]</scope>
    <source>
        <strain evidence="1 2">0.1xD8-82</strain>
    </source>
</reference>
<keyword evidence="2" id="KW-1185">Reference proteome</keyword>
<organism evidence="1 2">
    <name type="scientific">Parablautia intestinalis</name>
    <dbReference type="NCBI Taxonomy" id="2320100"/>
    <lineage>
        <taxon>Bacteria</taxon>
        <taxon>Bacillati</taxon>
        <taxon>Bacillota</taxon>
        <taxon>Clostridia</taxon>
        <taxon>Lachnospirales</taxon>
        <taxon>Lachnospiraceae</taxon>
        <taxon>Parablautia</taxon>
    </lineage>
</organism>
<protein>
    <submittedName>
        <fullName evidence="1">Uncharacterized protein</fullName>
    </submittedName>
</protein>
<gene>
    <name evidence="1" type="ORF">D7V94_05505</name>
</gene>
<proteinExistence type="predicted"/>
<dbReference type="AlphaFoldDB" id="A0A3A9AZ32"/>
<dbReference type="RefSeq" id="WP_120467608.1">
    <property type="nucleotide sequence ID" value="NZ_RAYQ01000004.1"/>
</dbReference>
<dbReference type="EMBL" id="RAYQ01000004">
    <property type="protein sequence ID" value="RKI92781.1"/>
    <property type="molecule type" value="Genomic_DNA"/>
</dbReference>
<dbReference type="Proteomes" id="UP000280696">
    <property type="component" value="Unassembled WGS sequence"/>
</dbReference>